<sequence length="190" mass="22706">MSTLLYILKFKNHKKIKIGVTTNLIYRISQIEKKTGFNVDYYQSRIVTNSSKRKITLLERNLLEITLDFKYHFSKDFDFAGKQEFRQDNCLNLILQYISDQKDYGMKYKIYKGIDTCGLYNHKLPKVYFPIDLTLNLLSRVLAEDLVEYCNENDLNVLEIYNQAIYEYAVRNGFDRKDNPIQDYQHFFKV</sequence>
<name>A0ABU1K7X7_9FLAO</name>
<dbReference type="EMBL" id="JAVDQA010000002">
    <property type="protein sequence ID" value="MDR6300643.1"/>
    <property type="molecule type" value="Genomic_DNA"/>
</dbReference>
<organism evidence="1 2">
    <name type="scientific">Mesonia maritima</name>
    <dbReference type="NCBI Taxonomy" id="1793873"/>
    <lineage>
        <taxon>Bacteria</taxon>
        <taxon>Pseudomonadati</taxon>
        <taxon>Bacteroidota</taxon>
        <taxon>Flavobacteriia</taxon>
        <taxon>Flavobacteriales</taxon>
        <taxon>Flavobacteriaceae</taxon>
        <taxon>Mesonia</taxon>
    </lineage>
</organism>
<evidence type="ECO:0000313" key="1">
    <source>
        <dbReference type="EMBL" id="MDR6300643.1"/>
    </source>
</evidence>
<proteinExistence type="predicted"/>
<evidence type="ECO:0008006" key="3">
    <source>
        <dbReference type="Google" id="ProtNLM"/>
    </source>
</evidence>
<dbReference type="RefSeq" id="WP_309727539.1">
    <property type="nucleotide sequence ID" value="NZ_JAVDQA010000002.1"/>
</dbReference>
<evidence type="ECO:0000313" key="2">
    <source>
        <dbReference type="Proteomes" id="UP001257659"/>
    </source>
</evidence>
<keyword evidence="2" id="KW-1185">Reference proteome</keyword>
<comment type="caution">
    <text evidence="1">The sequence shown here is derived from an EMBL/GenBank/DDBJ whole genome shotgun (WGS) entry which is preliminary data.</text>
</comment>
<protein>
    <recommendedName>
        <fullName evidence="3">GIY-YIG nuclease family protein</fullName>
    </recommendedName>
</protein>
<dbReference type="Proteomes" id="UP001257659">
    <property type="component" value="Unassembled WGS sequence"/>
</dbReference>
<gene>
    <name evidence="1" type="ORF">GGR31_001274</name>
</gene>
<reference evidence="1 2" key="1">
    <citation type="submission" date="2023-07" db="EMBL/GenBank/DDBJ databases">
        <title>Genomic Encyclopedia of Type Strains, Phase IV (KMG-IV): sequencing the most valuable type-strain genomes for metagenomic binning, comparative biology and taxonomic classification.</title>
        <authorList>
            <person name="Goeker M."/>
        </authorList>
    </citation>
    <scope>NUCLEOTIDE SEQUENCE [LARGE SCALE GENOMIC DNA]</scope>
    <source>
        <strain evidence="1 2">DSM 102814</strain>
    </source>
</reference>
<accession>A0ABU1K7X7</accession>